<evidence type="ECO:0000256" key="1">
    <source>
        <dbReference type="SAM" id="SignalP"/>
    </source>
</evidence>
<protein>
    <recommendedName>
        <fullName evidence="4">DOMON domain-containing protein</fullName>
    </recommendedName>
</protein>
<gene>
    <name evidence="2" type="ORF">SteCoe_33999</name>
</gene>
<dbReference type="OrthoDB" id="317636at2759"/>
<keyword evidence="1" id="KW-0732">Signal</keyword>
<evidence type="ECO:0008006" key="4">
    <source>
        <dbReference type="Google" id="ProtNLM"/>
    </source>
</evidence>
<dbReference type="AlphaFoldDB" id="A0A1R2AVF9"/>
<feature type="signal peptide" evidence="1">
    <location>
        <begin position="1"/>
        <end position="17"/>
    </location>
</feature>
<dbReference type="Proteomes" id="UP000187209">
    <property type="component" value="Unassembled WGS sequence"/>
</dbReference>
<proteinExistence type="predicted"/>
<name>A0A1R2AVF9_9CILI</name>
<keyword evidence="3" id="KW-1185">Reference proteome</keyword>
<comment type="caution">
    <text evidence="2">The sequence shown here is derived from an EMBL/GenBank/DDBJ whole genome shotgun (WGS) entry which is preliminary data.</text>
</comment>
<accession>A0A1R2AVF9</accession>
<feature type="chain" id="PRO_5012955221" description="DOMON domain-containing protein" evidence="1">
    <location>
        <begin position="18"/>
        <end position="200"/>
    </location>
</feature>
<sequence length="200" mass="23060">MLLILLALTSGVNLAQAGGVEYLAFGLEFHWSFSQHSDTEEIDVTFEYWVPTEYTLRFGWVGVAIQDALDPMDDFRADYYIALTSDGLMTDRYSTYNGFSEEDVDQGCTNDIESWMDIVYDYTVYYWKRTLITGDACDIDLVAQKPYVVKYALGPVIEGMIEQHSMKYMGYEYFILSEIYQDNNSDERGQYGPWHSTILS</sequence>
<dbReference type="EMBL" id="MPUH01001318">
    <property type="protein sequence ID" value="OMJ68521.1"/>
    <property type="molecule type" value="Genomic_DNA"/>
</dbReference>
<organism evidence="2 3">
    <name type="scientific">Stentor coeruleus</name>
    <dbReference type="NCBI Taxonomy" id="5963"/>
    <lineage>
        <taxon>Eukaryota</taxon>
        <taxon>Sar</taxon>
        <taxon>Alveolata</taxon>
        <taxon>Ciliophora</taxon>
        <taxon>Postciliodesmatophora</taxon>
        <taxon>Heterotrichea</taxon>
        <taxon>Heterotrichida</taxon>
        <taxon>Stentoridae</taxon>
        <taxon>Stentor</taxon>
    </lineage>
</organism>
<evidence type="ECO:0000313" key="2">
    <source>
        <dbReference type="EMBL" id="OMJ68521.1"/>
    </source>
</evidence>
<reference evidence="2 3" key="1">
    <citation type="submission" date="2016-11" db="EMBL/GenBank/DDBJ databases">
        <title>The macronuclear genome of Stentor coeruleus: a giant cell with tiny introns.</title>
        <authorList>
            <person name="Slabodnick M."/>
            <person name="Ruby J.G."/>
            <person name="Reiff S.B."/>
            <person name="Swart E.C."/>
            <person name="Gosai S."/>
            <person name="Prabakaran S."/>
            <person name="Witkowska E."/>
            <person name="Larue G.E."/>
            <person name="Fisher S."/>
            <person name="Freeman R.M."/>
            <person name="Gunawardena J."/>
            <person name="Chu W."/>
            <person name="Stover N.A."/>
            <person name="Gregory B.D."/>
            <person name="Nowacki M."/>
            <person name="Derisi J."/>
            <person name="Roy S.W."/>
            <person name="Marshall W.F."/>
            <person name="Sood P."/>
        </authorList>
    </citation>
    <scope>NUCLEOTIDE SEQUENCE [LARGE SCALE GENOMIC DNA]</scope>
    <source>
        <strain evidence="2">WM001</strain>
    </source>
</reference>
<evidence type="ECO:0000313" key="3">
    <source>
        <dbReference type="Proteomes" id="UP000187209"/>
    </source>
</evidence>